<dbReference type="InterPro" id="IPR012337">
    <property type="entry name" value="RNaseH-like_sf"/>
</dbReference>
<accession>A0A151RR91</accession>
<dbReference type="AlphaFoldDB" id="A0A151RR91"/>
<gene>
    <name evidence="1" type="ORF">KK1_033419</name>
</gene>
<dbReference type="SUPFAM" id="SSF53098">
    <property type="entry name" value="Ribonuclease H-like"/>
    <property type="match status" value="1"/>
</dbReference>
<protein>
    <recommendedName>
        <fullName evidence="3">RNase H type-1 domain-containing protein</fullName>
    </recommendedName>
</protein>
<keyword evidence="2" id="KW-1185">Reference proteome</keyword>
<name>A0A151RR91_CAJCA</name>
<dbReference type="Proteomes" id="UP000075243">
    <property type="component" value="Unassembled WGS sequence"/>
</dbReference>
<organism evidence="1 2">
    <name type="scientific">Cajanus cajan</name>
    <name type="common">Pigeon pea</name>
    <name type="synonym">Cajanus indicus</name>
    <dbReference type="NCBI Taxonomy" id="3821"/>
    <lineage>
        <taxon>Eukaryota</taxon>
        <taxon>Viridiplantae</taxon>
        <taxon>Streptophyta</taxon>
        <taxon>Embryophyta</taxon>
        <taxon>Tracheophyta</taxon>
        <taxon>Spermatophyta</taxon>
        <taxon>Magnoliopsida</taxon>
        <taxon>eudicotyledons</taxon>
        <taxon>Gunneridae</taxon>
        <taxon>Pentapetalae</taxon>
        <taxon>rosids</taxon>
        <taxon>fabids</taxon>
        <taxon>Fabales</taxon>
        <taxon>Fabaceae</taxon>
        <taxon>Papilionoideae</taxon>
        <taxon>50 kb inversion clade</taxon>
        <taxon>NPAAA clade</taxon>
        <taxon>indigoferoid/millettioid clade</taxon>
        <taxon>Phaseoleae</taxon>
        <taxon>Cajanus</taxon>
    </lineage>
</organism>
<sequence length="72" mass="7922">MVQSTFCILVISTTESFIKVNIDGNSVGNPKVSGFGGLIRDSYAQWKIEFSSYNGIATNMSFELMVITMGFK</sequence>
<dbReference type="InterPro" id="IPR036397">
    <property type="entry name" value="RNaseH_sf"/>
</dbReference>
<dbReference type="Gramene" id="C.cajan_29464.t">
    <property type="protein sequence ID" value="C.cajan_29464.t.cds1"/>
    <property type="gene ID" value="C.cajan_29464"/>
</dbReference>
<dbReference type="Gene3D" id="3.30.420.10">
    <property type="entry name" value="Ribonuclease H-like superfamily/Ribonuclease H"/>
    <property type="match status" value="1"/>
</dbReference>
<dbReference type="EMBL" id="KQ483603">
    <property type="protein sequence ID" value="KYP45057.1"/>
    <property type="molecule type" value="Genomic_DNA"/>
</dbReference>
<evidence type="ECO:0008006" key="3">
    <source>
        <dbReference type="Google" id="ProtNLM"/>
    </source>
</evidence>
<proteinExistence type="predicted"/>
<reference evidence="1" key="1">
    <citation type="journal article" date="2012" name="Nat. Biotechnol.">
        <title>Draft genome sequence of pigeonpea (Cajanus cajan), an orphan legume crop of resource-poor farmers.</title>
        <authorList>
            <person name="Varshney R.K."/>
            <person name="Chen W."/>
            <person name="Li Y."/>
            <person name="Bharti A.K."/>
            <person name="Saxena R.K."/>
            <person name="Schlueter J.A."/>
            <person name="Donoghue M.T."/>
            <person name="Azam S."/>
            <person name="Fan G."/>
            <person name="Whaley A.M."/>
            <person name="Farmer A.D."/>
            <person name="Sheridan J."/>
            <person name="Iwata A."/>
            <person name="Tuteja R."/>
            <person name="Penmetsa R.V."/>
            <person name="Wu W."/>
            <person name="Upadhyaya H.D."/>
            <person name="Yang S.P."/>
            <person name="Shah T."/>
            <person name="Saxena K.B."/>
            <person name="Michael T."/>
            <person name="McCombie W.R."/>
            <person name="Yang B."/>
            <person name="Zhang G."/>
            <person name="Yang H."/>
            <person name="Wang J."/>
            <person name="Spillane C."/>
            <person name="Cook D.R."/>
            <person name="May G.D."/>
            <person name="Xu X."/>
            <person name="Jackson S.A."/>
        </authorList>
    </citation>
    <scope>NUCLEOTIDE SEQUENCE [LARGE SCALE GENOMIC DNA]</scope>
</reference>
<evidence type="ECO:0000313" key="2">
    <source>
        <dbReference type="Proteomes" id="UP000075243"/>
    </source>
</evidence>
<dbReference type="GO" id="GO:0003676">
    <property type="term" value="F:nucleic acid binding"/>
    <property type="evidence" value="ECO:0007669"/>
    <property type="project" value="InterPro"/>
</dbReference>
<evidence type="ECO:0000313" key="1">
    <source>
        <dbReference type="EMBL" id="KYP45057.1"/>
    </source>
</evidence>